<comment type="caution">
    <text evidence="1">The sequence shown here is derived from an EMBL/GenBank/DDBJ whole genome shotgun (WGS) entry which is preliminary data.</text>
</comment>
<reference evidence="1 2" key="1">
    <citation type="journal article" date="2014" name="BMC Genomics">
        <title>Comparative genomics of Bradyrhizobium japonicum CPAC 15 and Bradyrhizobium diazoefficiens CPAC 7: elite model strains for understanding symbiotic performance with soybean.</title>
        <authorList>
            <person name="Siqueira A.F."/>
            <person name="Ormeno-Orrillo E."/>
            <person name="Souza R.C."/>
            <person name="Rodrigues E.P."/>
            <person name="Almeida L.G."/>
            <person name="Barcellos F.G."/>
            <person name="Batista J.S."/>
            <person name="Nakatami A.S."/>
            <person name="Martinez-Romero E."/>
            <person name="Vasconcelos A.T."/>
            <person name="Hungria M."/>
        </authorList>
    </citation>
    <scope>NUCLEOTIDE SEQUENCE [LARGE SCALE GENOMIC DNA]</scope>
    <source>
        <strain evidence="1 2">SEMIA 5080</strain>
    </source>
</reference>
<gene>
    <name evidence="1" type="ORF">BJA5080_00194</name>
</gene>
<sequence length="80" mass="9260">MSHRRTERDHFRRSRLTNRRLDLAGRCFGTRLARDVRQEPVFGDATAERMAASRQSDITSLFDEAGLRSNWDSRNEGVPP</sequence>
<organism evidence="1 2">
    <name type="scientific">Bradyrhizobium diazoefficiens SEMIA 5080</name>
    <dbReference type="NCBI Taxonomy" id="754504"/>
    <lineage>
        <taxon>Bacteria</taxon>
        <taxon>Pseudomonadati</taxon>
        <taxon>Pseudomonadota</taxon>
        <taxon>Alphaproteobacteria</taxon>
        <taxon>Hyphomicrobiales</taxon>
        <taxon>Nitrobacteraceae</taxon>
        <taxon>Bradyrhizobium</taxon>
    </lineage>
</organism>
<protein>
    <submittedName>
        <fullName evidence="1">Uncharacterized protein</fullName>
    </submittedName>
</protein>
<dbReference type="EMBL" id="ADOU02000004">
    <property type="protein sequence ID" value="KGJ68905.1"/>
    <property type="molecule type" value="Genomic_DNA"/>
</dbReference>
<dbReference type="AlphaFoldDB" id="A0A837CIQ7"/>
<evidence type="ECO:0000313" key="1">
    <source>
        <dbReference type="EMBL" id="KGJ68905.1"/>
    </source>
</evidence>
<dbReference type="Proteomes" id="UP000024900">
    <property type="component" value="Unassembled WGS sequence"/>
</dbReference>
<proteinExistence type="predicted"/>
<accession>A0A837CIQ7</accession>
<evidence type="ECO:0000313" key="2">
    <source>
        <dbReference type="Proteomes" id="UP000024900"/>
    </source>
</evidence>
<name>A0A837CIQ7_9BRAD</name>